<feature type="transmembrane region" description="Helical" evidence="7">
    <location>
        <begin position="43"/>
        <end position="64"/>
    </location>
</feature>
<dbReference type="InterPro" id="IPR052337">
    <property type="entry name" value="SAT4-like"/>
</dbReference>
<dbReference type="Pfam" id="PF20684">
    <property type="entry name" value="Fung_rhodopsin"/>
    <property type="match status" value="1"/>
</dbReference>
<comment type="similarity">
    <text evidence="5">Belongs to the SAT4 family.</text>
</comment>
<keyword evidence="3 7" id="KW-1133">Transmembrane helix</keyword>
<dbReference type="GO" id="GO:0016020">
    <property type="term" value="C:membrane"/>
    <property type="evidence" value="ECO:0007669"/>
    <property type="project" value="UniProtKB-SubCell"/>
</dbReference>
<evidence type="ECO:0000313" key="10">
    <source>
        <dbReference type="Proteomes" id="UP001194468"/>
    </source>
</evidence>
<evidence type="ECO:0000256" key="7">
    <source>
        <dbReference type="SAM" id="Phobius"/>
    </source>
</evidence>
<dbReference type="InterPro" id="IPR049326">
    <property type="entry name" value="Rhodopsin_dom_fungi"/>
</dbReference>
<comment type="subcellular location">
    <subcellularLocation>
        <location evidence="1">Membrane</location>
        <topology evidence="1">Multi-pass membrane protein</topology>
    </subcellularLocation>
</comment>
<feature type="transmembrane region" description="Helical" evidence="7">
    <location>
        <begin position="241"/>
        <end position="263"/>
    </location>
</feature>
<evidence type="ECO:0000256" key="5">
    <source>
        <dbReference type="ARBA" id="ARBA00038359"/>
    </source>
</evidence>
<dbReference type="EMBL" id="WHUW01000019">
    <property type="protein sequence ID" value="KAF8437241.1"/>
    <property type="molecule type" value="Genomic_DNA"/>
</dbReference>
<feature type="region of interest" description="Disordered" evidence="6">
    <location>
        <begin position="311"/>
        <end position="333"/>
    </location>
</feature>
<name>A0AAD4BQ54_BOLED</name>
<evidence type="ECO:0000256" key="3">
    <source>
        <dbReference type="ARBA" id="ARBA00022989"/>
    </source>
</evidence>
<evidence type="ECO:0000313" key="9">
    <source>
        <dbReference type="EMBL" id="KAF8437241.1"/>
    </source>
</evidence>
<dbReference type="PANTHER" id="PTHR33048">
    <property type="entry name" value="PTH11-LIKE INTEGRAL MEMBRANE PROTEIN (AFU_ORTHOLOGUE AFUA_5G11245)"/>
    <property type="match status" value="1"/>
</dbReference>
<evidence type="ECO:0000256" key="4">
    <source>
        <dbReference type="ARBA" id="ARBA00023136"/>
    </source>
</evidence>
<keyword evidence="10" id="KW-1185">Reference proteome</keyword>
<protein>
    <recommendedName>
        <fullName evidence="8">Rhodopsin domain-containing protein</fullName>
    </recommendedName>
</protein>
<reference evidence="9" key="2">
    <citation type="journal article" date="2020" name="Nat. Commun.">
        <title>Large-scale genome sequencing of mycorrhizal fungi provides insights into the early evolution of symbiotic traits.</title>
        <authorList>
            <person name="Miyauchi S."/>
            <person name="Kiss E."/>
            <person name="Kuo A."/>
            <person name="Drula E."/>
            <person name="Kohler A."/>
            <person name="Sanchez-Garcia M."/>
            <person name="Morin E."/>
            <person name="Andreopoulos B."/>
            <person name="Barry K.W."/>
            <person name="Bonito G."/>
            <person name="Buee M."/>
            <person name="Carver A."/>
            <person name="Chen C."/>
            <person name="Cichocki N."/>
            <person name="Clum A."/>
            <person name="Culley D."/>
            <person name="Crous P.W."/>
            <person name="Fauchery L."/>
            <person name="Girlanda M."/>
            <person name="Hayes R.D."/>
            <person name="Keri Z."/>
            <person name="LaButti K."/>
            <person name="Lipzen A."/>
            <person name="Lombard V."/>
            <person name="Magnuson J."/>
            <person name="Maillard F."/>
            <person name="Murat C."/>
            <person name="Nolan M."/>
            <person name="Ohm R.A."/>
            <person name="Pangilinan J."/>
            <person name="Pereira M.F."/>
            <person name="Perotto S."/>
            <person name="Peter M."/>
            <person name="Pfister S."/>
            <person name="Riley R."/>
            <person name="Sitrit Y."/>
            <person name="Stielow J.B."/>
            <person name="Szollosi G."/>
            <person name="Zifcakova L."/>
            <person name="Stursova M."/>
            <person name="Spatafora J.W."/>
            <person name="Tedersoo L."/>
            <person name="Vaario L.M."/>
            <person name="Yamada A."/>
            <person name="Yan M."/>
            <person name="Wang P."/>
            <person name="Xu J."/>
            <person name="Bruns T."/>
            <person name="Baldrian P."/>
            <person name="Vilgalys R."/>
            <person name="Dunand C."/>
            <person name="Henrissat B."/>
            <person name="Grigoriev I.V."/>
            <person name="Hibbett D."/>
            <person name="Nagy L.G."/>
            <person name="Martin F.M."/>
        </authorList>
    </citation>
    <scope>NUCLEOTIDE SEQUENCE</scope>
    <source>
        <strain evidence="9">BED1</strain>
    </source>
</reference>
<accession>A0AAD4BQ54</accession>
<dbReference type="AlphaFoldDB" id="A0AAD4BQ54"/>
<evidence type="ECO:0000256" key="2">
    <source>
        <dbReference type="ARBA" id="ARBA00022692"/>
    </source>
</evidence>
<dbReference type="Proteomes" id="UP001194468">
    <property type="component" value="Unassembled WGS sequence"/>
</dbReference>
<reference evidence="9" key="1">
    <citation type="submission" date="2019-10" db="EMBL/GenBank/DDBJ databases">
        <authorList>
            <consortium name="DOE Joint Genome Institute"/>
            <person name="Kuo A."/>
            <person name="Miyauchi S."/>
            <person name="Kiss E."/>
            <person name="Drula E."/>
            <person name="Kohler A."/>
            <person name="Sanchez-Garcia M."/>
            <person name="Andreopoulos B."/>
            <person name="Barry K.W."/>
            <person name="Bonito G."/>
            <person name="Buee M."/>
            <person name="Carver A."/>
            <person name="Chen C."/>
            <person name="Cichocki N."/>
            <person name="Clum A."/>
            <person name="Culley D."/>
            <person name="Crous P.W."/>
            <person name="Fauchery L."/>
            <person name="Girlanda M."/>
            <person name="Hayes R."/>
            <person name="Keri Z."/>
            <person name="LaButti K."/>
            <person name="Lipzen A."/>
            <person name="Lombard V."/>
            <person name="Magnuson J."/>
            <person name="Maillard F."/>
            <person name="Morin E."/>
            <person name="Murat C."/>
            <person name="Nolan M."/>
            <person name="Ohm R."/>
            <person name="Pangilinan J."/>
            <person name="Pereira M."/>
            <person name="Perotto S."/>
            <person name="Peter M."/>
            <person name="Riley R."/>
            <person name="Sitrit Y."/>
            <person name="Stielow B."/>
            <person name="Szollosi G."/>
            <person name="Zifcakova L."/>
            <person name="Stursova M."/>
            <person name="Spatafora J.W."/>
            <person name="Tedersoo L."/>
            <person name="Vaario L.-M."/>
            <person name="Yamada A."/>
            <person name="Yan M."/>
            <person name="Wang P."/>
            <person name="Xu J."/>
            <person name="Bruns T."/>
            <person name="Baldrian P."/>
            <person name="Vilgalys R."/>
            <person name="Henrissat B."/>
            <person name="Grigoriev I.V."/>
            <person name="Hibbett D."/>
            <person name="Nagy L.G."/>
            <person name="Martin F.M."/>
        </authorList>
    </citation>
    <scope>NUCLEOTIDE SEQUENCE</scope>
    <source>
        <strain evidence="9">BED1</strain>
    </source>
</reference>
<feature type="transmembrane region" description="Helical" evidence="7">
    <location>
        <begin position="94"/>
        <end position="118"/>
    </location>
</feature>
<sequence>MSSSGPTIQETEVIGLVLPITATVVTSFRLFERARQARLWLDDAWAALAMILHIIFLIVNWLYLHDYGNGVVSPARATFSDYPQARYPQHTRVVIYYFVAQIFYAVVWASRISILLTVVRLAVPGPLRRLLIFIAAVFMVTWMILFAQVFWTCEAEPIWKTLPRPQCDLGRNVAIAQIITDVFGDMILILAPFRLIYKVRLSRAQKIRVLSIFSTSAITTIVSLSHAYYVLKDGGLKEATAALFETSVSLIVANLSVVVAFLFRISTEETPTPAPLELKYIITFGSQPLRKRDPLVTTVIGVETTTIKMDDFNTHPKRAAGRDSNDTEDVSRHDQTIAKPGLFYDA</sequence>
<evidence type="ECO:0000256" key="6">
    <source>
        <dbReference type="SAM" id="MobiDB-lite"/>
    </source>
</evidence>
<proteinExistence type="inferred from homology"/>
<feature type="domain" description="Rhodopsin" evidence="8">
    <location>
        <begin position="29"/>
        <end position="260"/>
    </location>
</feature>
<feature type="transmembrane region" description="Helical" evidence="7">
    <location>
        <begin position="13"/>
        <end position="31"/>
    </location>
</feature>
<evidence type="ECO:0000256" key="1">
    <source>
        <dbReference type="ARBA" id="ARBA00004141"/>
    </source>
</evidence>
<feature type="transmembrane region" description="Helical" evidence="7">
    <location>
        <begin position="130"/>
        <end position="151"/>
    </location>
</feature>
<feature type="transmembrane region" description="Helical" evidence="7">
    <location>
        <begin position="174"/>
        <end position="197"/>
    </location>
</feature>
<keyword evidence="4 7" id="KW-0472">Membrane</keyword>
<keyword evidence="2 7" id="KW-0812">Transmembrane</keyword>
<feature type="transmembrane region" description="Helical" evidence="7">
    <location>
        <begin position="209"/>
        <end position="229"/>
    </location>
</feature>
<dbReference type="PANTHER" id="PTHR33048:SF19">
    <property type="entry name" value="MEMBRANE PROTEIN PTH11-LIKE, PUTATIVE (AFU_ORTHOLOGUE AFUA_1G14080)-RELATED"/>
    <property type="match status" value="1"/>
</dbReference>
<organism evidence="9 10">
    <name type="scientific">Boletus edulis BED1</name>
    <dbReference type="NCBI Taxonomy" id="1328754"/>
    <lineage>
        <taxon>Eukaryota</taxon>
        <taxon>Fungi</taxon>
        <taxon>Dikarya</taxon>
        <taxon>Basidiomycota</taxon>
        <taxon>Agaricomycotina</taxon>
        <taxon>Agaricomycetes</taxon>
        <taxon>Agaricomycetidae</taxon>
        <taxon>Boletales</taxon>
        <taxon>Boletineae</taxon>
        <taxon>Boletaceae</taxon>
        <taxon>Boletoideae</taxon>
        <taxon>Boletus</taxon>
    </lineage>
</organism>
<gene>
    <name evidence="9" type="ORF">L210DRAFT_3647537</name>
</gene>
<comment type="caution">
    <text evidence="9">The sequence shown here is derived from an EMBL/GenBank/DDBJ whole genome shotgun (WGS) entry which is preliminary data.</text>
</comment>
<evidence type="ECO:0000259" key="8">
    <source>
        <dbReference type="Pfam" id="PF20684"/>
    </source>
</evidence>